<keyword evidence="4 7" id="KW-0808">Transferase</keyword>
<dbReference type="Proteomes" id="UP000217141">
    <property type="component" value="Chromosome I"/>
</dbReference>
<organism evidence="7 8">
    <name type="scientific">Sphingobium xenophagum</name>
    <dbReference type="NCBI Taxonomy" id="121428"/>
    <lineage>
        <taxon>Bacteria</taxon>
        <taxon>Pseudomonadati</taxon>
        <taxon>Pseudomonadota</taxon>
        <taxon>Alphaproteobacteria</taxon>
        <taxon>Sphingomonadales</taxon>
        <taxon>Sphingomonadaceae</taxon>
        <taxon>Sphingobium</taxon>
    </lineage>
</organism>
<evidence type="ECO:0000256" key="5">
    <source>
        <dbReference type="ARBA" id="ARBA00022691"/>
    </source>
</evidence>
<reference evidence="7 8" key="1">
    <citation type="submission" date="2017-08" db="EMBL/GenBank/DDBJ databases">
        <title>Whole Genome Sequence of Sphingobium hydrophobicum C1: Insights into Adaption to the Electronic-waste Contaminated Sediment.</title>
        <authorList>
            <person name="Song D."/>
            <person name="Chen X."/>
            <person name="Xu M."/>
        </authorList>
    </citation>
    <scope>NUCLEOTIDE SEQUENCE [LARGE SCALE GENOMIC DNA]</scope>
    <source>
        <strain evidence="7 8">C1</strain>
    </source>
</reference>
<dbReference type="Pfam" id="PF02086">
    <property type="entry name" value="MethyltransfD12"/>
    <property type="match status" value="1"/>
</dbReference>
<dbReference type="Gene3D" id="3.40.50.150">
    <property type="entry name" value="Vaccinia Virus protein VP39"/>
    <property type="match status" value="1"/>
</dbReference>
<name>A0A249MUZ6_SPHXE</name>
<dbReference type="GO" id="GO:0043565">
    <property type="term" value="F:sequence-specific DNA binding"/>
    <property type="evidence" value="ECO:0007669"/>
    <property type="project" value="TreeGrafter"/>
</dbReference>
<proteinExistence type="inferred from homology"/>
<dbReference type="GO" id="GO:0032259">
    <property type="term" value="P:methylation"/>
    <property type="evidence" value="ECO:0007669"/>
    <property type="project" value="UniProtKB-KW"/>
</dbReference>
<dbReference type="GO" id="GO:0009007">
    <property type="term" value="F:site-specific DNA-methyltransferase (adenine-specific) activity"/>
    <property type="evidence" value="ECO:0007669"/>
    <property type="project" value="UniProtKB-EC"/>
</dbReference>
<evidence type="ECO:0000256" key="2">
    <source>
        <dbReference type="ARBA" id="ARBA00011900"/>
    </source>
</evidence>
<dbReference type="InterPro" id="IPR012327">
    <property type="entry name" value="MeTrfase_D12"/>
</dbReference>
<dbReference type="InterPro" id="IPR023095">
    <property type="entry name" value="Ade_MeTrfase_dom_2"/>
</dbReference>
<keyword evidence="5" id="KW-0949">S-adenosyl-L-methionine</keyword>
<dbReference type="REBASE" id="217065">
    <property type="entry name" value="M.SspC1ORF11345P"/>
</dbReference>
<dbReference type="KEGG" id="shyd:CJD35_11345"/>
<dbReference type="GO" id="GO:1904047">
    <property type="term" value="F:S-adenosyl-L-methionine binding"/>
    <property type="evidence" value="ECO:0007669"/>
    <property type="project" value="TreeGrafter"/>
</dbReference>
<evidence type="ECO:0000313" key="8">
    <source>
        <dbReference type="Proteomes" id="UP000217141"/>
    </source>
</evidence>
<dbReference type="InterPro" id="IPR029063">
    <property type="entry name" value="SAM-dependent_MTases_sf"/>
</dbReference>
<comment type="similarity">
    <text evidence="1">Belongs to the N(4)/N(6)-methyltransferase family.</text>
</comment>
<comment type="catalytic activity">
    <reaction evidence="6">
        <text>a 2'-deoxyadenosine in DNA + S-adenosyl-L-methionine = an N(6)-methyl-2'-deoxyadenosine in DNA + S-adenosyl-L-homocysteine + H(+)</text>
        <dbReference type="Rhea" id="RHEA:15197"/>
        <dbReference type="Rhea" id="RHEA-COMP:12418"/>
        <dbReference type="Rhea" id="RHEA-COMP:12419"/>
        <dbReference type="ChEBI" id="CHEBI:15378"/>
        <dbReference type="ChEBI" id="CHEBI:57856"/>
        <dbReference type="ChEBI" id="CHEBI:59789"/>
        <dbReference type="ChEBI" id="CHEBI:90615"/>
        <dbReference type="ChEBI" id="CHEBI:90616"/>
        <dbReference type="EC" id="2.1.1.72"/>
    </reaction>
</comment>
<dbReference type="PANTHER" id="PTHR30481:SF4">
    <property type="entry name" value="SITE-SPECIFIC DNA-METHYLTRANSFERASE (ADENINE-SPECIFIC)"/>
    <property type="match status" value="1"/>
</dbReference>
<dbReference type="AlphaFoldDB" id="A0A249MUZ6"/>
<keyword evidence="3 7" id="KW-0489">Methyltransferase</keyword>
<protein>
    <recommendedName>
        <fullName evidence="2">site-specific DNA-methyltransferase (adenine-specific)</fullName>
        <ecNumber evidence="2">2.1.1.72</ecNumber>
    </recommendedName>
</protein>
<dbReference type="PANTHER" id="PTHR30481">
    <property type="entry name" value="DNA ADENINE METHYLASE"/>
    <property type="match status" value="1"/>
</dbReference>
<dbReference type="EC" id="2.1.1.72" evidence="2"/>
<evidence type="ECO:0000256" key="1">
    <source>
        <dbReference type="ARBA" id="ARBA00006594"/>
    </source>
</evidence>
<evidence type="ECO:0000256" key="6">
    <source>
        <dbReference type="ARBA" id="ARBA00047942"/>
    </source>
</evidence>
<dbReference type="EMBL" id="CP022745">
    <property type="protein sequence ID" value="ASY44969.1"/>
    <property type="molecule type" value="Genomic_DNA"/>
</dbReference>
<evidence type="ECO:0000313" key="7">
    <source>
        <dbReference type="EMBL" id="ASY44969.1"/>
    </source>
</evidence>
<accession>A0A249MUZ6</accession>
<sequence length="294" mass="33696">MFESSPLFDDFIEPVSPPAAYIGGKRRLARRLTRAIDMIPHQSYGEVFMGMGGVFLRRGRRPRAEYVNDWSEDVATFFRILQRHYVAFLDMLRYQLTTRSNFERLIRVDPCTQTDLERAARFLYLQRLAFGGKVSGRSFGVDAANSGGFDVTKLQPMLEQLHERLAGVTIERLPWSDFIRRYDRPEMLFYLDPPYHGSEGDYGAGMFDRSEFSRMADQLRRIEGQFLLSINDVPEIRETFSGFAMAAVDLQYSVGNGSPVDARELIITNSRDVSIERLVPLRKFDVDGATTSNK</sequence>
<dbReference type="GO" id="GO:0006298">
    <property type="term" value="P:mismatch repair"/>
    <property type="evidence" value="ECO:0007669"/>
    <property type="project" value="TreeGrafter"/>
</dbReference>
<dbReference type="RefSeq" id="WP_095687035.1">
    <property type="nucleotide sequence ID" value="NZ_CP022745.1"/>
</dbReference>
<gene>
    <name evidence="7" type="ORF">CJD35_11345</name>
</gene>
<evidence type="ECO:0000256" key="3">
    <source>
        <dbReference type="ARBA" id="ARBA00022603"/>
    </source>
</evidence>
<dbReference type="SUPFAM" id="SSF53335">
    <property type="entry name" value="S-adenosyl-L-methionine-dependent methyltransferases"/>
    <property type="match status" value="1"/>
</dbReference>
<dbReference type="PRINTS" id="PR00505">
    <property type="entry name" value="D12N6MTFRASE"/>
</dbReference>
<dbReference type="GO" id="GO:0009307">
    <property type="term" value="P:DNA restriction-modification system"/>
    <property type="evidence" value="ECO:0007669"/>
    <property type="project" value="InterPro"/>
</dbReference>
<dbReference type="Gene3D" id="1.10.1020.10">
    <property type="entry name" value="Adenine-specific Methyltransferase, Domain 2"/>
    <property type="match status" value="1"/>
</dbReference>
<evidence type="ECO:0000256" key="4">
    <source>
        <dbReference type="ARBA" id="ARBA00022679"/>
    </source>
</evidence>